<evidence type="ECO:0000313" key="2">
    <source>
        <dbReference type="Proteomes" id="UP001489004"/>
    </source>
</evidence>
<dbReference type="EMBL" id="JALJOR010000002">
    <property type="protein sequence ID" value="KAK9824600.1"/>
    <property type="molecule type" value="Genomic_DNA"/>
</dbReference>
<proteinExistence type="predicted"/>
<keyword evidence="2" id="KW-1185">Reference proteome</keyword>
<dbReference type="InterPro" id="IPR046366">
    <property type="entry name" value="MPAB"/>
</dbReference>
<evidence type="ECO:0000313" key="1">
    <source>
        <dbReference type="EMBL" id="KAK9824600.1"/>
    </source>
</evidence>
<dbReference type="AlphaFoldDB" id="A0AAW1QTJ5"/>
<comment type="caution">
    <text evidence="1">The sequence shown here is derived from an EMBL/GenBank/DDBJ whole genome shotgun (WGS) entry which is preliminary data.</text>
</comment>
<protein>
    <recommendedName>
        <fullName evidence="3">Cytochrome P450</fullName>
    </recommendedName>
</protein>
<sequence>MWGTLLAGILLAWGCLINPILRHRRFKYMQSLDPVKDAWTILNCIQHVEFPLIHAKALEFALFRTYAIPSISKILVGTGEFKRDCARRYAGGSIPVKPNLLIASLVAKYDSISC</sequence>
<dbReference type="Proteomes" id="UP001489004">
    <property type="component" value="Unassembled WGS sequence"/>
</dbReference>
<organism evidence="1 2">
    <name type="scientific">[Myrmecia] bisecta</name>
    <dbReference type="NCBI Taxonomy" id="41462"/>
    <lineage>
        <taxon>Eukaryota</taxon>
        <taxon>Viridiplantae</taxon>
        <taxon>Chlorophyta</taxon>
        <taxon>core chlorophytes</taxon>
        <taxon>Trebouxiophyceae</taxon>
        <taxon>Trebouxiales</taxon>
        <taxon>Trebouxiaceae</taxon>
        <taxon>Myrmecia</taxon>
    </lineage>
</organism>
<dbReference type="GO" id="GO:0016491">
    <property type="term" value="F:oxidoreductase activity"/>
    <property type="evidence" value="ECO:0007669"/>
    <property type="project" value="InterPro"/>
</dbReference>
<gene>
    <name evidence="1" type="ORF">WJX72_011620</name>
</gene>
<evidence type="ECO:0008006" key="3">
    <source>
        <dbReference type="Google" id="ProtNLM"/>
    </source>
</evidence>
<reference evidence="1 2" key="1">
    <citation type="journal article" date="2024" name="Nat. Commun.">
        <title>Phylogenomics reveals the evolutionary origins of lichenization in chlorophyte algae.</title>
        <authorList>
            <person name="Puginier C."/>
            <person name="Libourel C."/>
            <person name="Otte J."/>
            <person name="Skaloud P."/>
            <person name="Haon M."/>
            <person name="Grisel S."/>
            <person name="Petersen M."/>
            <person name="Berrin J.G."/>
            <person name="Delaux P.M."/>
            <person name="Dal Grande F."/>
            <person name="Keller J."/>
        </authorList>
    </citation>
    <scope>NUCLEOTIDE SEQUENCE [LARGE SCALE GENOMIC DNA]</scope>
    <source>
        <strain evidence="1 2">SAG 2043</strain>
    </source>
</reference>
<dbReference type="PANTHER" id="PTHR36124">
    <property type="match status" value="1"/>
</dbReference>
<accession>A0AAW1QTJ5</accession>
<dbReference type="PANTHER" id="PTHR36124:SF1">
    <property type="entry name" value="ER-BOUND OXYGENASE MPAB_MPAB'_RUBBER OXYGENASE CATALYTIC DOMAIN-CONTAINING PROTEIN"/>
    <property type="match status" value="1"/>
</dbReference>
<name>A0AAW1QTJ5_9CHLO</name>